<dbReference type="PANTHER" id="PTHR21137">
    <property type="entry name" value="ODORANT RECEPTOR"/>
    <property type="match status" value="1"/>
</dbReference>
<keyword evidence="8 11" id="KW-0675">Receptor</keyword>
<keyword evidence="5" id="KW-0552">Olfaction</keyword>
<dbReference type="Pfam" id="PF02949">
    <property type="entry name" value="7tm_6"/>
    <property type="match status" value="1"/>
</dbReference>
<feature type="transmembrane region" description="Helical" evidence="10">
    <location>
        <begin position="201"/>
        <end position="219"/>
    </location>
</feature>
<keyword evidence="7 10" id="KW-0472">Membrane</keyword>
<evidence type="ECO:0000256" key="4">
    <source>
        <dbReference type="ARBA" id="ARBA00022692"/>
    </source>
</evidence>
<evidence type="ECO:0000256" key="1">
    <source>
        <dbReference type="ARBA" id="ARBA00004651"/>
    </source>
</evidence>
<feature type="transmembrane region" description="Helical" evidence="10">
    <location>
        <begin position="139"/>
        <end position="159"/>
    </location>
</feature>
<dbReference type="GO" id="GO:0005886">
    <property type="term" value="C:plasma membrane"/>
    <property type="evidence" value="ECO:0007669"/>
    <property type="project" value="UniProtKB-SubCell"/>
</dbReference>
<feature type="transmembrane region" description="Helical" evidence="10">
    <location>
        <begin position="106"/>
        <end position="127"/>
    </location>
</feature>
<accession>A0A1J0KKQ8</accession>
<sequence>MIVCFQQEKTFLPLKSWTPLDLNVDSFYYLTVIFQFSVIGILITCDTSLDCLYYALADVACCQLDILKENLRNIEPRGNLNVKQELIVCIKYHQEIIQFVEQIESVFSIILFLEFFKSIVNICFIGFELTMANFLSLHFFMGFIYLNGLLMEIFSFCWFGHALILKSTEVEDACYLIKWDECSISVQKIIWMIMMRSHKPLAVRALFLTIKISTLTLILKSSYSYATVLRTIYD</sequence>
<evidence type="ECO:0000256" key="7">
    <source>
        <dbReference type="ARBA" id="ARBA00023136"/>
    </source>
</evidence>
<evidence type="ECO:0000256" key="5">
    <source>
        <dbReference type="ARBA" id="ARBA00022725"/>
    </source>
</evidence>
<evidence type="ECO:0000256" key="8">
    <source>
        <dbReference type="ARBA" id="ARBA00023170"/>
    </source>
</evidence>
<protein>
    <submittedName>
        <fullName evidence="11">Odorant receptor 11</fullName>
    </submittedName>
</protein>
<dbReference type="PANTHER" id="PTHR21137:SF35">
    <property type="entry name" value="ODORANT RECEPTOR 19A-RELATED"/>
    <property type="match status" value="1"/>
</dbReference>
<proteinExistence type="evidence at transcript level"/>
<keyword evidence="3" id="KW-0716">Sensory transduction</keyword>
<evidence type="ECO:0000313" key="11">
    <source>
        <dbReference type="EMBL" id="APC94319.1"/>
    </source>
</evidence>
<keyword evidence="4 10" id="KW-0812">Transmembrane</keyword>
<evidence type="ECO:0000256" key="3">
    <source>
        <dbReference type="ARBA" id="ARBA00022606"/>
    </source>
</evidence>
<keyword evidence="6 10" id="KW-1133">Transmembrane helix</keyword>
<reference evidence="11" key="1">
    <citation type="journal article" date="2016" name="Insect Biochem. Mol. Biol.">
        <title>Comparative transcriptome analysis of chemosensory genes in two sister leaf beetles provides insights into chemosensory speciation.</title>
        <authorList>
            <person name="Zhang B."/>
            <person name="Zhang W."/>
            <person name="Nie R.E."/>
            <person name="Li W.Z."/>
            <person name="Segraves K.A."/>
            <person name="Yang X.K."/>
            <person name="Xue H.J."/>
        </authorList>
    </citation>
    <scope>NUCLEOTIDE SEQUENCE</scope>
</reference>
<evidence type="ECO:0000256" key="9">
    <source>
        <dbReference type="ARBA" id="ARBA00023224"/>
    </source>
</evidence>
<dbReference type="GO" id="GO:0007165">
    <property type="term" value="P:signal transduction"/>
    <property type="evidence" value="ECO:0007669"/>
    <property type="project" value="UniProtKB-KW"/>
</dbReference>
<evidence type="ECO:0000256" key="2">
    <source>
        <dbReference type="ARBA" id="ARBA00022475"/>
    </source>
</evidence>
<dbReference type="EMBL" id="KX298802">
    <property type="protein sequence ID" value="APC94319.1"/>
    <property type="molecule type" value="mRNA"/>
</dbReference>
<dbReference type="AlphaFoldDB" id="A0A1J0KKQ8"/>
<evidence type="ECO:0000256" key="6">
    <source>
        <dbReference type="ARBA" id="ARBA00022989"/>
    </source>
</evidence>
<comment type="subcellular location">
    <subcellularLocation>
        <location evidence="1">Cell membrane</location>
        <topology evidence="1">Multi-pass membrane protein</topology>
    </subcellularLocation>
</comment>
<dbReference type="GO" id="GO:0004984">
    <property type="term" value="F:olfactory receptor activity"/>
    <property type="evidence" value="ECO:0007669"/>
    <property type="project" value="InterPro"/>
</dbReference>
<dbReference type="InterPro" id="IPR004117">
    <property type="entry name" value="7tm6_olfct_rcpt"/>
</dbReference>
<organism evidence="11">
    <name type="scientific">Pyrrhalta aenescens</name>
    <dbReference type="NCBI Taxonomy" id="281545"/>
    <lineage>
        <taxon>Eukaryota</taxon>
        <taxon>Metazoa</taxon>
        <taxon>Ecdysozoa</taxon>
        <taxon>Arthropoda</taxon>
        <taxon>Hexapoda</taxon>
        <taxon>Insecta</taxon>
        <taxon>Pterygota</taxon>
        <taxon>Neoptera</taxon>
        <taxon>Endopterygota</taxon>
        <taxon>Coleoptera</taxon>
        <taxon>Polyphaga</taxon>
        <taxon>Cucujiformia</taxon>
        <taxon>Chrysomeloidea</taxon>
        <taxon>Chrysomelidae</taxon>
        <taxon>Galerucinae</taxon>
        <taxon>Coelomerites</taxon>
        <taxon>Pyrrhalta</taxon>
    </lineage>
</organism>
<dbReference type="GO" id="GO:0005549">
    <property type="term" value="F:odorant binding"/>
    <property type="evidence" value="ECO:0007669"/>
    <property type="project" value="InterPro"/>
</dbReference>
<evidence type="ECO:0000256" key="10">
    <source>
        <dbReference type="SAM" id="Phobius"/>
    </source>
</evidence>
<keyword evidence="2" id="KW-1003">Cell membrane</keyword>
<name>A0A1J0KKQ8_9CUCU</name>
<keyword evidence="9" id="KW-0807">Transducer</keyword>